<feature type="region of interest" description="Disordered" evidence="1">
    <location>
        <begin position="130"/>
        <end position="180"/>
    </location>
</feature>
<sequence length="180" mass="20264">MAECGLIPSCKTHQHLALQTTAHISKYPGCANVRTVLSDLTINHEKKNGYPLNEAKKAELQLRAKVIRVIKVSLQLEMHFEELLEDRQNPFSSSGPLLFTTLRAFQRPENKRKTPQAQLRFTFRVACGHKTEPEFPGPPRHSPAGLSAWDPLPRPVTPDLRNRPHERLPVPDTGAWAAGR</sequence>
<accession>A0A7J7F0H9</accession>
<dbReference type="AlphaFoldDB" id="A0A7J7F0H9"/>
<gene>
    <name evidence="2" type="ORF">HPG69_008327</name>
</gene>
<comment type="caution">
    <text evidence="2">The sequence shown here is derived from an EMBL/GenBank/DDBJ whole genome shotgun (WGS) entry which is preliminary data.</text>
</comment>
<evidence type="ECO:0000256" key="1">
    <source>
        <dbReference type="SAM" id="MobiDB-lite"/>
    </source>
</evidence>
<feature type="compositionally biased region" description="Basic and acidic residues" evidence="1">
    <location>
        <begin position="160"/>
        <end position="169"/>
    </location>
</feature>
<keyword evidence="3" id="KW-1185">Reference proteome</keyword>
<reference evidence="2 3" key="1">
    <citation type="journal article" date="2020" name="Mol. Biol. Evol.">
        <title>Interspecific Gene Flow and the Evolution of Specialization in Black and White Rhinoceros.</title>
        <authorList>
            <person name="Moodley Y."/>
            <person name="Westbury M.V."/>
            <person name="Russo I.M."/>
            <person name="Gopalakrishnan S."/>
            <person name="Rakotoarivelo A."/>
            <person name="Olsen R.A."/>
            <person name="Prost S."/>
            <person name="Tunstall T."/>
            <person name="Ryder O.A."/>
            <person name="Dalen L."/>
            <person name="Bruford M.W."/>
        </authorList>
    </citation>
    <scope>NUCLEOTIDE SEQUENCE [LARGE SCALE GENOMIC DNA]</scope>
    <source>
        <strain evidence="2">SBR-YM</strain>
        <tissue evidence="2">Skin</tissue>
    </source>
</reference>
<name>A0A7J7F0H9_DICBM</name>
<dbReference type="EMBL" id="JACDTQ010001653">
    <property type="protein sequence ID" value="KAF5921471.1"/>
    <property type="molecule type" value="Genomic_DNA"/>
</dbReference>
<organism evidence="2 3">
    <name type="scientific">Diceros bicornis minor</name>
    <name type="common">South-central black rhinoceros</name>
    <dbReference type="NCBI Taxonomy" id="77932"/>
    <lineage>
        <taxon>Eukaryota</taxon>
        <taxon>Metazoa</taxon>
        <taxon>Chordata</taxon>
        <taxon>Craniata</taxon>
        <taxon>Vertebrata</taxon>
        <taxon>Euteleostomi</taxon>
        <taxon>Mammalia</taxon>
        <taxon>Eutheria</taxon>
        <taxon>Laurasiatheria</taxon>
        <taxon>Perissodactyla</taxon>
        <taxon>Rhinocerotidae</taxon>
        <taxon>Diceros</taxon>
    </lineage>
</organism>
<protein>
    <submittedName>
        <fullName evidence="2">Uncharacterized protein</fullName>
    </submittedName>
</protein>
<proteinExistence type="predicted"/>
<evidence type="ECO:0000313" key="2">
    <source>
        <dbReference type="EMBL" id="KAF5921471.1"/>
    </source>
</evidence>
<evidence type="ECO:0000313" key="3">
    <source>
        <dbReference type="Proteomes" id="UP000551758"/>
    </source>
</evidence>
<dbReference type="Proteomes" id="UP000551758">
    <property type="component" value="Unassembled WGS sequence"/>
</dbReference>